<organism evidence="1">
    <name type="scientific">marine sediment metagenome</name>
    <dbReference type="NCBI Taxonomy" id="412755"/>
    <lineage>
        <taxon>unclassified sequences</taxon>
        <taxon>metagenomes</taxon>
        <taxon>ecological metagenomes</taxon>
    </lineage>
</organism>
<sequence>MEEEEATQGIGMEYDYVAIAAQAVVDRERYIQRFLKNIRDENQ</sequence>
<comment type="caution">
    <text evidence="1">The sequence shown here is derived from an EMBL/GenBank/DDBJ whole genome shotgun (WGS) entry which is preliminary data.</text>
</comment>
<name>X1DY99_9ZZZZ</name>
<proteinExistence type="predicted"/>
<reference evidence="1" key="1">
    <citation type="journal article" date="2014" name="Front. Microbiol.">
        <title>High frequency of phylogenetically diverse reductive dehalogenase-homologous genes in deep subseafloor sedimentary metagenomes.</title>
        <authorList>
            <person name="Kawai M."/>
            <person name="Futagami T."/>
            <person name="Toyoda A."/>
            <person name="Takaki Y."/>
            <person name="Nishi S."/>
            <person name="Hori S."/>
            <person name="Arai W."/>
            <person name="Tsubouchi T."/>
            <person name="Morono Y."/>
            <person name="Uchiyama I."/>
            <person name="Ito T."/>
            <person name="Fujiyama A."/>
            <person name="Inagaki F."/>
            <person name="Takami H."/>
        </authorList>
    </citation>
    <scope>NUCLEOTIDE SEQUENCE</scope>
    <source>
        <strain evidence="1">Expedition CK06-06</strain>
    </source>
</reference>
<accession>X1DY99</accession>
<dbReference type="EMBL" id="BARU01000009">
    <property type="protein sequence ID" value="GAH25262.1"/>
    <property type="molecule type" value="Genomic_DNA"/>
</dbReference>
<protein>
    <submittedName>
        <fullName evidence="1">Uncharacterized protein</fullName>
    </submittedName>
</protein>
<evidence type="ECO:0000313" key="1">
    <source>
        <dbReference type="EMBL" id="GAH25262.1"/>
    </source>
</evidence>
<gene>
    <name evidence="1" type="ORF">S03H2_00116</name>
</gene>
<dbReference type="AlphaFoldDB" id="X1DY99"/>